<dbReference type="HOGENOM" id="CLU_005996_0_2_1"/>
<dbReference type="OMA" id="LECITSW"/>
<evidence type="ECO:0000313" key="5">
    <source>
        <dbReference type="Proteomes" id="UP000281549"/>
    </source>
</evidence>
<dbReference type="EMBL" id="ML004949">
    <property type="protein sequence ID" value="RKP21514.1"/>
    <property type="molecule type" value="Genomic_DNA"/>
</dbReference>
<dbReference type="GO" id="GO:0006606">
    <property type="term" value="P:protein import into nucleus"/>
    <property type="evidence" value="ECO:0007669"/>
    <property type="project" value="TreeGrafter"/>
</dbReference>
<reference evidence="5" key="2">
    <citation type="journal article" date="2018" name="Nat. Microbiol.">
        <title>Leveraging single-cell genomics to expand the fungal tree of life.</title>
        <authorList>
            <person name="Ahrendt S.R."/>
            <person name="Quandt C.A."/>
            <person name="Ciobanu D."/>
            <person name="Clum A."/>
            <person name="Salamov A."/>
            <person name="Andreopoulos B."/>
            <person name="Cheng J.F."/>
            <person name="Woyke T."/>
            <person name="Pelin A."/>
            <person name="Henrissat B."/>
            <person name="Reynolds N.K."/>
            <person name="Benny G.L."/>
            <person name="Smith M.E."/>
            <person name="James T.Y."/>
            <person name="Grigoriev I.V."/>
        </authorList>
    </citation>
    <scope>NUCLEOTIDE SEQUENCE [LARGE SCALE GENOMIC DNA]</scope>
    <source>
        <strain evidence="5">CSF55</strain>
    </source>
</reference>
<dbReference type="InterPro" id="IPR057942">
    <property type="entry name" value="TPR_TNPO3_IPO13_3rd"/>
</dbReference>
<dbReference type="Pfam" id="PF08389">
    <property type="entry name" value="Xpo1"/>
    <property type="match status" value="1"/>
</dbReference>
<dbReference type="InterPro" id="IPR057941">
    <property type="entry name" value="TPR_TNPO3_IPO13_2nd"/>
</dbReference>
<dbReference type="Gene3D" id="1.25.10.10">
    <property type="entry name" value="Leucine-rich Repeat Variant"/>
    <property type="match status" value="1"/>
</dbReference>
<accession>A0A075AYB5</accession>
<evidence type="ECO:0000313" key="4">
    <source>
        <dbReference type="Proteomes" id="UP000030755"/>
    </source>
</evidence>
<dbReference type="Pfam" id="PF24139">
    <property type="entry name" value="TPR_TNPO3_IPO13_4th"/>
    <property type="match status" value="1"/>
</dbReference>
<proteinExistence type="predicted"/>
<dbReference type="OrthoDB" id="435593at2759"/>
<dbReference type="InterPro" id="IPR058537">
    <property type="entry name" value="TPR_TNPO3_IPO13_4th"/>
</dbReference>
<dbReference type="STRING" id="988480.A0A075AYB5"/>
<evidence type="ECO:0000313" key="3">
    <source>
        <dbReference type="EMBL" id="RKP21514.1"/>
    </source>
</evidence>
<reference evidence="2 4" key="1">
    <citation type="journal article" date="2013" name="Curr. Biol.">
        <title>Shared signatures of parasitism and phylogenomics unite Cryptomycota and microsporidia.</title>
        <authorList>
            <person name="James T.Y."/>
            <person name="Pelin A."/>
            <person name="Bonen L."/>
            <person name="Ahrendt S."/>
            <person name="Sain D."/>
            <person name="Corradi N."/>
            <person name="Stajich J.E."/>
        </authorList>
    </citation>
    <scope>NUCLEOTIDE SEQUENCE [LARGE SCALE GENOMIC DNA]</scope>
    <source>
        <strain evidence="2 4">CSF55</strain>
        <strain evidence="2 4">CSF55</strain>
    </source>
</reference>
<dbReference type="PANTHER" id="PTHR12363:SF53">
    <property type="entry name" value="MRNA TRANSPORT REGULATOR MTR10"/>
    <property type="match status" value="1"/>
</dbReference>
<dbReference type="SUPFAM" id="SSF48371">
    <property type="entry name" value="ARM repeat"/>
    <property type="match status" value="1"/>
</dbReference>
<protein>
    <submittedName>
        <fullName evidence="3">ARM repeat-containing protein</fullName>
    </submittedName>
    <submittedName>
        <fullName evidence="2">Transportin-1/Importin Beta-2-like protein</fullName>
    </submittedName>
</protein>
<gene>
    <name evidence="2" type="ORF">O9G_000716</name>
    <name evidence="3" type="ORF">ROZALSC1DRAFT_27098</name>
</gene>
<dbReference type="InterPro" id="IPR016024">
    <property type="entry name" value="ARM-type_fold"/>
</dbReference>
<sequence length="629" mass="72704">MVDWQDPLVDMENILCKEETMQIFLQYLSVLPEECIDARSRTSVDGSVLDGRTDVLINKKSTHVINLLLGMYSSANVEVRNSILNCLQNWIRYSKIDETLLESNEVLLQVAFDAVKSKECFELGANLLEEIFIVTQDATKYKRIIEKIHDCLESLYPLFEQFISNEEEDELKILCRLFVEAGEAYLDLIVADANYFSCITNGILAACSFKNFEVIELSFNFWYQLSQQLVRNTNDKVEQFIPCYSRLVGVTIKNLEYPNDSSQMTAAERDSFRSFRHEIGDTLKDCCLVLGESMALKIVFHCLSDLVARLNLGENVAWQQIEACIFAFRAMGQKVHSDESEMMPAIMEFLPRLPPHPKLKYASILVFSRFSDWTAHHPQFLPFQLETIFGGLDSEETFSASCLAMKYIAHSCAMHIKPFIPQFLNVFVRFYDSYTSDIHEVTEALAYLMNEFSEEINIYWPEIFKTISKSIENSLTNPNNENSVNAIAASLDRLTCFVKYVKRESNCSKVLFDFIFSFWNVFLSIQNVYLKNHDVVDMLCRFLRHSISQFSEYFLPLLSPTIQFILNGYSKYPHCSYLWIGSVLVRNINDQQGNKVKELEEMIFSLSKITHDLFQNNQNSFIDFPDSNF</sequence>
<keyword evidence="4" id="KW-1185">Reference proteome</keyword>
<dbReference type="AlphaFoldDB" id="A0A075AYB5"/>
<name>A0A075AYB5_ROZAC</name>
<evidence type="ECO:0000313" key="2">
    <source>
        <dbReference type="EMBL" id="EPZ35320.1"/>
    </source>
</evidence>
<dbReference type="InterPro" id="IPR013598">
    <property type="entry name" value="Exportin-1/Importin-b-like"/>
</dbReference>
<dbReference type="InterPro" id="IPR051345">
    <property type="entry name" value="Importin_beta-like_NTR"/>
</dbReference>
<dbReference type="Proteomes" id="UP000281549">
    <property type="component" value="Unassembled WGS sequence"/>
</dbReference>
<organism evidence="2 4">
    <name type="scientific">Rozella allomycis (strain CSF55)</name>
    <dbReference type="NCBI Taxonomy" id="988480"/>
    <lineage>
        <taxon>Eukaryota</taxon>
        <taxon>Fungi</taxon>
        <taxon>Fungi incertae sedis</taxon>
        <taxon>Cryptomycota</taxon>
        <taxon>Cryptomycota incertae sedis</taxon>
        <taxon>Rozella</taxon>
    </lineage>
</organism>
<evidence type="ECO:0000259" key="1">
    <source>
        <dbReference type="Pfam" id="PF08389"/>
    </source>
</evidence>
<feature type="domain" description="Exportin-1/Importin-beta-like" evidence="1">
    <location>
        <begin position="3"/>
        <end position="123"/>
    </location>
</feature>
<dbReference type="PANTHER" id="PTHR12363">
    <property type="entry name" value="TRANSPORTIN 3 AND IMPORTIN 13"/>
    <property type="match status" value="1"/>
</dbReference>
<dbReference type="Proteomes" id="UP000030755">
    <property type="component" value="Unassembled WGS sequence"/>
</dbReference>
<dbReference type="Pfam" id="PF24138">
    <property type="entry name" value="TPR_TNPO3_IPO13_2nd"/>
    <property type="match status" value="1"/>
</dbReference>
<dbReference type="EMBL" id="KE560848">
    <property type="protein sequence ID" value="EPZ35320.1"/>
    <property type="molecule type" value="Genomic_DNA"/>
</dbReference>
<dbReference type="GO" id="GO:0005737">
    <property type="term" value="C:cytoplasm"/>
    <property type="evidence" value="ECO:0007669"/>
    <property type="project" value="TreeGrafter"/>
</dbReference>
<dbReference type="Pfam" id="PF24140">
    <property type="entry name" value="TPR_TNPO3_IPO13_3rd"/>
    <property type="match status" value="1"/>
</dbReference>
<dbReference type="InterPro" id="IPR011989">
    <property type="entry name" value="ARM-like"/>
</dbReference>
<reference evidence="3" key="3">
    <citation type="submission" date="2018-08" db="EMBL/GenBank/DDBJ databases">
        <title>Leveraging single-cell genomics to expand the Fungal Tree of Life.</title>
        <authorList>
            <consortium name="DOE Joint Genome Institute"/>
            <person name="Ahrendt S.R."/>
            <person name="Quandt C.A."/>
            <person name="Ciobanu D."/>
            <person name="Clum A."/>
            <person name="Salamov A."/>
            <person name="Andreopoulos B."/>
            <person name="Cheng J.-F."/>
            <person name="Woyke T."/>
            <person name="Pelin A."/>
            <person name="Henrissat B."/>
            <person name="Reynolds N."/>
            <person name="Benny G.L."/>
            <person name="Smith M.E."/>
            <person name="James T.Y."/>
            <person name="Grigoriev I.V."/>
        </authorList>
    </citation>
    <scope>NUCLEOTIDE SEQUENCE</scope>
    <source>
        <strain evidence="3">CSF55</strain>
    </source>
</reference>